<dbReference type="GO" id="GO:0051301">
    <property type="term" value="P:cell division"/>
    <property type="evidence" value="ECO:0007669"/>
    <property type="project" value="UniProtKB-KW"/>
</dbReference>
<dbReference type="GO" id="GO:0008360">
    <property type="term" value="P:regulation of cell shape"/>
    <property type="evidence" value="ECO:0007669"/>
    <property type="project" value="UniProtKB-KW"/>
</dbReference>
<dbReference type="SUPFAM" id="SSF51984">
    <property type="entry name" value="MurCD N-terminal domain"/>
    <property type="match status" value="1"/>
</dbReference>
<gene>
    <name evidence="7 11" type="primary">murD</name>
    <name evidence="11" type="ORF">HU137_07075</name>
</gene>
<evidence type="ECO:0000256" key="7">
    <source>
        <dbReference type="HAMAP-Rule" id="MF_00639"/>
    </source>
</evidence>
<dbReference type="InterPro" id="IPR005762">
    <property type="entry name" value="MurD"/>
</dbReference>
<dbReference type="Proteomes" id="UP000552241">
    <property type="component" value="Unassembled WGS sequence"/>
</dbReference>
<evidence type="ECO:0000256" key="8">
    <source>
        <dbReference type="RuleBase" id="RU003664"/>
    </source>
</evidence>
<dbReference type="SUPFAM" id="SSF53623">
    <property type="entry name" value="MurD-like peptide ligases, catalytic domain"/>
    <property type="match status" value="1"/>
</dbReference>
<keyword evidence="7 8" id="KW-0132">Cell division</keyword>
<keyword evidence="3 7" id="KW-0963">Cytoplasm</keyword>
<dbReference type="HAMAP" id="MF_00639">
    <property type="entry name" value="MurD"/>
    <property type="match status" value="1"/>
</dbReference>
<comment type="pathway">
    <text evidence="2 7 8">Cell wall biogenesis; peptidoglycan biosynthesis.</text>
</comment>
<evidence type="ECO:0000256" key="6">
    <source>
        <dbReference type="ARBA" id="ARBA00022840"/>
    </source>
</evidence>
<evidence type="ECO:0000256" key="1">
    <source>
        <dbReference type="ARBA" id="ARBA00004496"/>
    </source>
</evidence>
<dbReference type="Pfam" id="PF02875">
    <property type="entry name" value="Mur_ligase_C"/>
    <property type="match status" value="1"/>
</dbReference>
<dbReference type="EMBL" id="JACDZE010000001">
    <property type="protein sequence ID" value="MBA5629530.1"/>
    <property type="molecule type" value="Genomic_DNA"/>
</dbReference>
<dbReference type="SUPFAM" id="SSF53244">
    <property type="entry name" value="MurD-like peptide ligases, peptide-binding domain"/>
    <property type="match status" value="1"/>
</dbReference>
<evidence type="ECO:0000313" key="12">
    <source>
        <dbReference type="Proteomes" id="UP000552241"/>
    </source>
</evidence>
<dbReference type="Gene3D" id="3.40.1190.10">
    <property type="entry name" value="Mur-like, catalytic domain"/>
    <property type="match status" value="1"/>
</dbReference>
<keyword evidence="7 8" id="KW-0961">Cell wall biogenesis/degradation</keyword>
<protein>
    <recommendedName>
        <fullName evidence="7 8">UDP-N-acetylmuramoylalanine--D-glutamate ligase</fullName>
        <ecNumber evidence="7 8">6.3.2.9</ecNumber>
    </recommendedName>
    <alternativeName>
        <fullName evidence="7">D-glutamic acid-adding enzyme</fullName>
    </alternativeName>
    <alternativeName>
        <fullName evidence="7">UDP-N-acetylmuramoyl-L-alanyl-D-glutamate synthetase</fullName>
    </alternativeName>
</protein>
<comment type="caution">
    <text evidence="11">The sequence shown here is derived from an EMBL/GenBank/DDBJ whole genome shotgun (WGS) entry which is preliminary data.</text>
</comment>
<evidence type="ECO:0000256" key="4">
    <source>
        <dbReference type="ARBA" id="ARBA00022598"/>
    </source>
</evidence>
<dbReference type="GO" id="GO:0008764">
    <property type="term" value="F:UDP-N-acetylmuramoylalanine-D-glutamate ligase activity"/>
    <property type="evidence" value="ECO:0007669"/>
    <property type="project" value="UniProtKB-UniRule"/>
</dbReference>
<evidence type="ECO:0000256" key="2">
    <source>
        <dbReference type="ARBA" id="ARBA00004752"/>
    </source>
</evidence>
<dbReference type="UniPathway" id="UPA00219"/>
<dbReference type="InterPro" id="IPR013221">
    <property type="entry name" value="Mur_ligase_cen"/>
</dbReference>
<dbReference type="GO" id="GO:0005737">
    <property type="term" value="C:cytoplasm"/>
    <property type="evidence" value="ECO:0007669"/>
    <property type="project" value="UniProtKB-SubCell"/>
</dbReference>
<keyword evidence="7 8" id="KW-0573">Peptidoglycan synthesis</keyword>
<dbReference type="AlphaFoldDB" id="A0A838ZNJ1"/>
<sequence length="444" mass="49576">MQEKLVILGGGESGVGAALLGKKEGFRVFLSDRGKLKEEYRTKLMDNGIEFEEEKHTDSKIFNADLVIKSPGIPKKSELIQKLKEKQIPVVSEIEFASRYTLAKIIAVTGSNGKTTTTSLIHHILTEAGLNVGMGGNIGKSFAELVVNDEYDFYVLEISSFQLDDVVSFKPYIAILLNITPDHLDQYDYKLELYAQSKFKITENQSHEDYFVYNFDDDNITELLKEINTEAQKVPYSMNKELNDGTFQEGENVVVNFPDRLELNASEFALRGRHNVSNTMAAATAANILKIRKETIKRSLFDFKAVEHRLESVLKIGGIEFINDSKATNVNATYYALESMNAPTVWIVGGTDKGNDYAELIPLVKKKVKAIVCLGLDNSKILAAFDGLVDNMIETKSMQDAVRSAYMYGGKGDAVLLSPACASFDLFKNYEDRGDQFKKEVKNL</sequence>
<dbReference type="RefSeq" id="WP_182043082.1">
    <property type="nucleotide sequence ID" value="NZ_JACDZE010000001.1"/>
</dbReference>
<dbReference type="GO" id="GO:0005524">
    <property type="term" value="F:ATP binding"/>
    <property type="evidence" value="ECO:0007669"/>
    <property type="project" value="UniProtKB-UniRule"/>
</dbReference>
<comment type="similarity">
    <text evidence="7">Belongs to the MurCDEF family.</text>
</comment>
<dbReference type="InterPro" id="IPR036615">
    <property type="entry name" value="Mur_ligase_C_dom_sf"/>
</dbReference>
<evidence type="ECO:0000259" key="9">
    <source>
        <dbReference type="Pfam" id="PF02875"/>
    </source>
</evidence>
<dbReference type="GO" id="GO:0009252">
    <property type="term" value="P:peptidoglycan biosynthetic process"/>
    <property type="evidence" value="ECO:0007669"/>
    <property type="project" value="UniProtKB-UniRule"/>
</dbReference>
<dbReference type="Pfam" id="PF08245">
    <property type="entry name" value="Mur_ligase_M"/>
    <property type="match status" value="1"/>
</dbReference>
<keyword evidence="7 8" id="KW-0133">Cell shape</keyword>
<name>A0A838ZNJ1_9FLAO</name>
<evidence type="ECO:0000256" key="3">
    <source>
        <dbReference type="ARBA" id="ARBA00022490"/>
    </source>
</evidence>
<dbReference type="Gene3D" id="3.40.50.720">
    <property type="entry name" value="NAD(P)-binding Rossmann-like Domain"/>
    <property type="match status" value="1"/>
</dbReference>
<evidence type="ECO:0000313" key="11">
    <source>
        <dbReference type="EMBL" id="MBA5629530.1"/>
    </source>
</evidence>
<feature type="domain" description="Mur ligase C-terminal" evidence="9">
    <location>
        <begin position="308"/>
        <end position="421"/>
    </location>
</feature>
<comment type="function">
    <text evidence="7 8">Cell wall formation. Catalyzes the addition of glutamate to the nucleotide precursor UDP-N-acetylmuramoyl-L-alanine (UMA).</text>
</comment>
<keyword evidence="12" id="KW-1185">Reference proteome</keyword>
<dbReference type="PANTHER" id="PTHR43692:SF1">
    <property type="entry name" value="UDP-N-ACETYLMURAMOYLALANINE--D-GLUTAMATE LIGASE"/>
    <property type="match status" value="1"/>
</dbReference>
<dbReference type="GO" id="GO:0071555">
    <property type="term" value="P:cell wall organization"/>
    <property type="evidence" value="ECO:0007669"/>
    <property type="project" value="UniProtKB-KW"/>
</dbReference>
<dbReference type="InterPro" id="IPR004101">
    <property type="entry name" value="Mur_ligase_C"/>
</dbReference>
<comment type="subcellular location">
    <subcellularLocation>
        <location evidence="1 7 8">Cytoplasm</location>
    </subcellularLocation>
</comment>
<organism evidence="11 12">
    <name type="scientific">Moheibacter lacus</name>
    <dbReference type="NCBI Taxonomy" id="2745851"/>
    <lineage>
        <taxon>Bacteria</taxon>
        <taxon>Pseudomonadati</taxon>
        <taxon>Bacteroidota</taxon>
        <taxon>Flavobacteriia</taxon>
        <taxon>Flavobacteriales</taxon>
        <taxon>Weeksellaceae</taxon>
        <taxon>Moheibacter</taxon>
    </lineage>
</organism>
<dbReference type="Gene3D" id="3.90.190.20">
    <property type="entry name" value="Mur ligase, C-terminal domain"/>
    <property type="match status" value="1"/>
</dbReference>
<comment type="catalytic activity">
    <reaction evidence="7 8">
        <text>UDP-N-acetyl-alpha-D-muramoyl-L-alanine + D-glutamate + ATP = UDP-N-acetyl-alpha-D-muramoyl-L-alanyl-D-glutamate + ADP + phosphate + H(+)</text>
        <dbReference type="Rhea" id="RHEA:16429"/>
        <dbReference type="ChEBI" id="CHEBI:15378"/>
        <dbReference type="ChEBI" id="CHEBI:29986"/>
        <dbReference type="ChEBI" id="CHEBI:30616"/>
        <dbReference type="ChEBI" id="CHEBI:43474"/>
        <dbReference type="ChEBI" id="CHEBI:83898"/>
        <dbReference type="ChEBI" id="CHEBI:83900"/>
        <dbReference type="ChEBI" id="CHEBI:456216"/>
        <dbReference type="EC" id="6.3.2.9"/>
    </reaction>
</comment>
<keyword evidence="5 7" id="KW-0547">Nucleotide-binding</keyword>
<keyword evidence="6 7" id="KW-0067">ATP-binding</keyword>
<dbReference type="InterPro" id="IPR036565">
    <property type="entry name" value="Mur-like_cat_sf"/>
</dbReference>
<keyword evidence="7 8" id="KW-0131">Cell cycle</keyword>
<dbReference type="Pfam" id="PF21377">
    <property type="entry name" value="MurD_N"/>
    <property type="match status" value="1"/>
</dbReference>
<proteinExistence type="inferred from homology"/>
<evidence type="ECO:0000256" key="5">
    <source>
        <dbReference type="ARBA" id="ARBA00022741"/>
    </source>
</evidence>
<dbReference type="PANTHER" id="PTHR43692">
    <property type="entry name" value="UDP-N-ACETYLMURAMOYLALANINE--D-GLUTAMATE LIGASE"/>
    <property type="match status" value="1"/>
</dbReference>
<dbReference type="EC" id="6.3.2.9" evidence="7 8"/>
<accession>A0A838ZNJ1</accession>
<dbReference type="NCBIfam" id="TIGR01087">
    <property type="entry name" value="murD"/>
    <property type="match status" value="1"/>
</dbReference>
<keyword evidence="4 7" id="KW-0436">Ligase</keyword>
<evidence type="ECO:0000259" key="10">
    <source>
        <dbReference type="Pfam" id="PF08245"/>
    </source>
</evidence>
<reference evidence="11 12" key="1">
    <citation type="submission" date="2020-07" db="EMBL/GenBank/DDBJ databases">
        <title>Moheibacter lacus sp. nov., a member of the family Flavobacteriaceae isolated from freshwater lake sediment.</title>
        <authorList>
            <person name="Liu Y."/>
        </authorList>
    </citation>
    <scope>NUCLEOTIDE SEQUENCE [LARGE SCALE GENOMIC DNA]</scope>
    <source>
        <strain evidence="11 12">BDHS18</strain>
    </source>
</reference>
<feature type="domain" description="Mur ligase central" evidence="10">
    <location>
        <begin position="108"/>
        <end position="286"/>
    </location>
</feature>
<feature type="binding site" evidence="7">
    <location>
        <begin position="110"/>
        <end position="116"/>
    </location>
    <ligand>
        <name>ATP</name>
        <dbReference type="ChEBI" id="CHEBI:30616"/>
    </ligand>
</feature>